<dbReference type="AlphaFoldDB" id="A0A227P5V7"/>
<evidence type="ECO:0000313" key="5">
    <source>
        <dbReference type="Proteomes" id="UP000214684"/>
    </source>
</evidence>
<evidence type="ECO:0000259" key="3">
    <source>
        <dbReference type="PROSITE" id="PS50930"/>
    </source>
</evidence>
<organism evidence="4 5">
    <name type="scientific">Flavobacterium araucananum</name>
    <dbReference type="NCBI Taxonomy" id="946678"/>
    <lineage>
        <taxon>Bacteria</taxon>
        <taxon>Pseudomonadati</taxon>
        <taxon>Bacteroidota</taxon>
        <taxon>Flavobacteriia</taxon>
        <taxon>Flavobacteriales</taxon>
        <taxon>Flavobacteriaceae</taxon>
        <taxon>Flavobacterium</taxon>
    </lineage>
</organism>
<proteinExistence type="predicted"/>
<dbReference type="Pfam" id="PF04397">
    <property type="entry name" value="LytTR"/>
    <property type="match status" value="1"/>
</dbReference>
<evidence type="ECO:0000313" key="4">
    <source>
        <dbReference type="EMBL" id="OXG04415.1"/>
    </source>
</evidence>
<dbReference type="SUPFAM" id="SSF52172">
    <property type="entry name" value="CheY-like"/>
    <property type="match status" value="1"/>
</dbReference>
<keyword evidence="1" id="KW-0597">Phosphoprotein</keyword>
<dbReference type="PROSITE" id="PS50110">
    <property type="entry name" value="RESPONSE_REGULATORY"/>
    <property type="match status" value="1"/>
</dbReference>
<dbReference type="SMART" id="SM00850">
    <property type="entry name" value="LytTR"/>
    <property type="match status" value="1"/>
</dbReference>
<evidence type="ECO:0000259" key="2">
    <source>
        <dbReference type="PROSITE" id="PS50110"/>
    </source>
</evidence>
<gene>
    <name evidence="4" type="ORF">B0A64_15360</name>
</gene>
<feature type="domain" description="Response regulatory" evidence="2">
    <location>
        <begin position="2"/>
        <end position="115"/>
    </location>
</feature>
<evidence type="ECO:0000256" key="1">
    <source>
        <dbReference type="PROSITE-ProRule" id="PRU00169"/>
    </source>
</evidence>
<sequence>MKIVIIEDELLVAEDLVSNLKQIKPDVEIVSVLSSVKEAVAYFTKNPQPDLIFSDIQLGDGLSFDIAKVISIEVPVIFCTAFDEYALDAFRANGIEYILKPFSIESLEKALLKFQNMQKVMAGSIALKYEAAMATLEARNKNNSSTIMVKYRDRLLPFTLDKIALFCLDNEITYLHAHSGKTYAMTESLEELEHKTGLTFFRMNRQFLVNRNAITDATDYFPRKLKINLSFAFDKDIIVSREKRSKLLTWLTKN</sequence>
<keyword evidence="5" id="KW-1185">Reference proteome</keyword>
<feature type="domain" description="HTH LytTR-type" evidence="3">
    <location>
        <begin position="147"/>
        <end position="214"/>
    </location>
</feature>
<feature type="modified residue" description="4-aspartylphosphate" evidence="1">
    <location>
        <position position="55"/>
    </location>
</feature>
<dbReference type="SMART" id="SM00448">
    <property type="entry name" value="REC"/>
    <property type="match status" value="1"/>
</dbReference>
<accession>A0A227P5V7</accession>
<comment type="caution">
    <text evidence="4">The sequence shown here is derived from an EMBL/GenBank/DDBJ whole genome shotgun (WGS) entry which is preliminary data.</text>
</comment>
<dbReference type="Gene3D" id="2.40.50.1020">
    <property type="entry name" value="LytTr DNA-binding domain"/>
    <property type="match status" value="1"/>
</dbReference>
<dbReference type="PROSITE" id="PS50930">
    <property type="entry name" value="HTH_LYTTR"/>
    <property type="match status" value="1"/>
</dbReference>
<dbReference type="InterPro" id="IPR046947">
    <property type="entry name" value="LytR-like"/>
</dbReference>
<dbReference type="PANTHER" id="PTHR37299">
    <property type="entry name" value="TRANSCRIPTIONAL REGULATOR-RELATED"/>
    <property type="match status" value="1"/>
</dbReference>
<dbReference type="Proteomes" id="UP000214684">
    <property type="component" value="Unassembled WGS sequence"/>
</dbReference>
<dbReference type="InterPro" id="IPR001789">
    <property type="entry name" value="Sig_transdc_resp-reg_receiver"/>
</dbReference>
<reference evidence="4 5" key="1">
    <citation type="submission" date="2016-11" db="EMBL/GenBank/DDBJ databases">
        <title>Whole genomes of Flavobacteriaceae.</title>
        <authorList>
            <person name="Stine C."/>
            <person name="Li C."/>
            <person name="Tadesse D."/>
        </authorList>
    </citation>
    <scope>NUCLEOTIDE SEQUENCE [LARGE SCALE GENOMIC DNA]</scope>
    <source>
        <strain evidence="4 5">DSM 24704</strain>
    </source>
</reference>
<dbReference type="Gene3D" id="3.40.50.2300">
    <property type="match status" value="1"/>
</dbReference>
<dbReference type="GO" id="GO:0000156">
    <property type="term" value="F:phosphorelay response regulator activity"/>
    <property type="evidence" value="ECO:0007669"/>
    <property type="project" value="InterPro"/>
</dbReference>
<name>A0A227P5V7_9FLAO</name>
<dbReference type="EMBL" id="MUGS01000031">
    <property type="protein sequence ID" value="OXG04415.1"/>
    <property type="molecule type" value="Genomic_DNA"/>
</dbReference>
<dbReference type="PANTHER" id="PTHR37299:SF1">
    <property type="entry name" value="STAGE 0 SPORULATION PROTEIN A HOMOLOG"/>
    <property type="match status" value="1"/>
</dbReference>
<dbReference type="GO" id="GO:0003677">
    <property type="term" value="F:DNA binding"/>
    <property type="evidence" value="ECO:0007669"/>
    <property type="project" value="InterPro"/>
</dbReference>
<dbReference type="InterPro" id="IPR011006">
    <property type="entry name" value="CheY-like_superfamily"/>
</dbReference>
<dbReference type="Pfam" id="PF00072">
    <property type="entry name" value="Response_reg"/>
    <property type="match status" value="1"/>
</dbReference>
<dbReference type="RefSeq" id="WP_089480391.1">
    <property type="nucleotide sequence ID" value="NZ_MUGS01000031.1"/>
</dbReference>
<evidence type="ECO:0008006" key="6">
    <source>
        <dbReference type="Google" id="ProtNLM"/>
    </source>
</evidence>
<dbReference type="InterPro" id="IPR007492">
    <property type="entry name" value="LytTR_DNA-bd_dom"/>
</dbReference>
<dbReference type="OrthoDB" id="2168082at2"/>
<protein>
    <recommendedName>
        <fullName evidence="6">DNA-binding response regulator</fullName>
    </recommendedName>
</protein>